<protein>
    <submittedName>
        <fullName evidence="1">Uncharacterized protein</fullName>
    </submittedName>
</protein>
<comment type="caution">
    <text evidence="1">The sequence shown here is derived from an EMBL/GenBank/DDBJ whole genome shotgun (WGS) entry which is preliminary data.</text>
</comment>
<evidence type="ECO:0000313" key="2">
    <source>
        <dbReference type="Proteomes" id="UP000243342"/>
    </source>
</evidence>
<keyword evidence="2" id="KW-1185">Reference proteome</keyword>
<dbReference type="OrthoDB" id="4266779at2"/>
<name>A0A1J7BEJ6_9ACTN</name>
<dbReference type="RefSeq" id="WP_071657073.1">
    <property type="nucleotide sequence ID" value="NZ_MLCF01000067.1"/>
</dbReference>
<sequence>MTTPLSPTPSAGAPVDHSTWTIRVLTVWHPAIGLAIDPVAVLAIDTAAGADPAQVVVWVPETHKAAAPWRERLAGRVSLEQVAVWDREDGVCQVAEAAVPEGSLDLRHAAELVLDELLAEVIPSLPPRPGE</sequence>
<reference evidence="1 2" key="1">
    <citation type="submission" date="2016-10" db="EMBL/GenBank/DDBJ databases">
        <title>Genome sequence of Streptomyces gilvigriseus MUSC 26.</title>
        <authorList>
            <person name="Lee L.-H."/>
            <person name="Ser H.-L."/>
        </authorList>
    </citation>
    <scope>NUCLEOTIDE SEQUENCE [LARGE SCALE GENOMIC DNA]</scope>
    <source>
        <strain evidence="1 2">MUSC 26</strain>
    </source>
</reference>
<accession>A0A1J7BEJ6</accession>
<gene>
    <name evidence="1" type="ORF">BIV57_13495</name>
</gene>
<dbReference type="EMBL" id="MLCF01000067">
    <property type="protein sequence ID" value="OIV36997.1"/>
    <property type="molecule type" value="Genomic_DNA"/>
</dbReference>
<dbReference type="STRING" id="1428644.BIV57_13495"/>
<proteinExistence type="predicted"/>
<organism evidence="1 2">
    <name type="scientific">Mangrovactinospora gilvigrisea</name>
    <dbReference type="NCBI Taxonomy" id="1428644"/>
    <lineage>
        <taxon>Bacteria</taxon>
        <taxon>Bacillati</taxon>
        <taxon>Actinomycetota</taxon>
        <taxon>Actinomycetes</taxon>
        <taxon>Kitasatosporales</taxon>
        <taxon>Streptomycetaceae</taxon>
        <taxon>Mangrovactinospora</taxon>
    </lineage>
</organism>
<evidence type="ECO:0000313" key="1">
    <source>
        <dbReference type="EMBL" id="OIV36997.1"/>
    </source>
</evidence>
<dbReference type="Proteomes" id="UP000243342">
    <property type="component" value="Unassembled WGS sequence"/>
</dbReference>
<dbReference type="AlphaFoldDB" id="A0A1J7BEJ6"/>